<proteinExistence type="inferred from homology"/>
<accession>A0A4Z0PCX4</accession>
<dbReference type="GO" id="GO:0004252">
    <property type="term" value="F:serine-type endopeptidase activity"/>
    <property type="evidence" value="ECO:0007669"/>
    <property type="project" value="InterPro"/>
</dbReference>
<evidence type="ECO:0000256" key="2">
    <source>
        <dbReference type="ARBA" id="ARBA00009370"/>
    </source>
</evidence>
<evidence type="ECO:0000256" key="6">
    <source>
        <dbReference type="PIRSR" id="PIRSR600223-1"/>
    </source>
</evidence>
<evidence type="ECO:0000313" key="9">
    <source>
        <dbReference type="EMBL" id="TGE10457.1"/>
    </source>
</evidence>
<organism evidence="9 10">
    <name type="scientific">Hymenobacter fodinae</name>
    <dbReference type="NCBI Taxonomy" id="2510796"/>
    <lineage>
        <taxon>Bacteria</taxon>
        <taxon>Pseudomonadati</taxon>
        <taxon>Bacteroidota</taxon>
        <taxon>Cytophagia</taxon>
        <taxon>Cytophagales</taxon>
        <taxon>Hymenobacteraceae</taxon>
        <taxon>Hymenobacter</taxon>
    </lineage>
</organism>
<keyword evidence="10" id="KW-1185">Reference proteome</keyword>
<evidence type="ECO:0000256" key="4">
    <source>
        <dbReference type="ARBA" id="ARBA00019232"/>
    </source>
</evidence>
<dbReference type="CDD" id="cd06530">
    <property type="entry name" value="S26_SPase_I"/>
    <property type="match status" value="2"/>
</dbReference>
<dbReference type="RefSeq" id="WP_135432288.1">
    <property type="nucleotide sequence ID" value="NZ_SRLA01000001.1"/>
</dbReference>
<protein>
    <recommendedName>
        <fullName evidence="4 7">Signal peptidase I</fullName>
        <ecNumber evidence="3 7">3.4.21.89</ecNumber>
    </recommendedName>
</protein>
<feature type="active site" evidence="6">
    <location>
        <position position="64"/>
    </location>
</feature>
<dbReference type="SUPFAM" id="SSF51306">
    <property type="entry name" value="LexA/Signal peptidase"/>
    <property type="match status" value="1"/>
</dbReference>
<dbReference type="GO" id="GO:0016020">
    <property type="term" value="C:membrane"/>
    <property type="evidence" value="ECO:0007669"/>
    <property type="project" value="UniProtKB-SubCell"/>
</dbReference>
<dbReference type="EC" id="3.4.21.89" evidence="3 7"/>
<dbReference type="InterPro" id="IPR000223">
    <property type="entry name" value="Pept_S26A_signal_pept_1"/>
</dbReference>
<comment type="subcellular location">
    <subcellularLocation>
        <location evidence="7">Membrane</location>
        <topology evidence="7">Single-pass type II membrane protein</topology>
    </subcellularLocation>
</comment>
<dbReference type="PANTHER" id="PTHR43390:SF1">
    <property type="entry name" value="CHLOROPLAST PROCESSING PEPTIDASE"/>
    <property type="match status" value="1"/>
</dbReference>
<dbReference type="PANTHER" id="PTHR43390">
    <property type="entry name" value="SIGNAL PEPTIDASE I"/>
    <property type="match status" value="1"/>
</dbReference>
<keyword evidence="7" id="KW-0645">Protease</keyword>
<keyword evidence="5 7" id="KW-0378">Hydrolase</keyword>
<sequence>MAVQSWEKYLEKNKPAPAPVTTNGKPKKHKGPIREWTDAILFAVVAATLIRWATFEAYTIPTPSMEHSLLVGDYLFVSKLHYGPRTPQTPLQVPLTHQTIWGTNIKSYSEAIQLTSHRLPGFSSVKNNDVVVFNVPTEAEHPADLRTNYIKRCIGIPGDVLTIVNGQVSVNGKPAKNYPEMQSSYFLQISQPNDDMRDAFKKYGVVDYDNTETGMPSAPFGPDPTYGDGYRVNMTPAAVAYFKQQPYVKGIIDLKTPAGQPEPGQQVFPNNPDAPYSQPLANPPYPTWNKDNYGPIQIPKKGQTVQLTPQNTPLYQKIILRYEHNDGMMLDPNGVITQNGQPLTSYTFKQDYYFMMGDNRHNSLDSRFWGFVPEDHIVGKAVLIWLSIDPHASFLKKIRWNRLFNLVD</sequence>
<dbReference type="InterPro" id="IPR019758">
    <property type="entry name" value="Pept_S26A_signal_pept_1_CS"/>
</dbReference>
<evidence type="ECO:0000259" key="8">
    <source>
        <dbReference type="Pfam" id="PF10502"/>
    </source>
</evidence>
<dbReference type="Proteomes" id="UP000298337">
    <property type="component" value="Unassembled WGS sequence"/>
</dbReference>
<dbReference type="GO" id="GO:0006465">
    <property type="term" value="P:signal peptide processing"/>
    <property type="evidence" value="ECO:0007669"/>
    <property type="project" value="InterPro"/>
</dbReference>
<dbReference type="OrthoDB" id="9802919at2"/>
<reference evidence="9 10" key="1">
    <citation type="submission" date="2019-04" db="EMBL/GenBank/DDBJ databases">
        <authorList>
            <person name="Feng G."/>
            <person name="Zhang J."/>
            <person name="Zhu H."/>
        </authorList>
    </citation>
    <scope>NUCLEOTIDE SEQUENCE [LARGE SCALE GENOMIC DNA]</scope>
    <source>
        <strain evidence="9 10">92R-1</strain>
    </source>
</reference>
<feature type="active site" evidence="6">
    <location>
        <position position="151"/>
    </location>
</feature>
<evidence type="ECO:0000256" key="5">
    <source>
        <dbReference type="ARBA" id="ARBA00022801"/>
    </source>
</evidence>
<comment type="similarity">
    <text evidence="2 7">Belongs to the peptidase S26 family.</text>
</comment>
<feature type="domain" description="Peptidase S26" evidence="8">
    <location>
        <begin position="341"/>
        <end position="385"/>
    </location>
</feature>
<feature type="domain" description="Peptidase S26" evidence="8">
    <location>
        <begin position="34"/>
        <end position="178"/>
    </location>
</feature>
<comment type="catalytic activity">
    <reaction evidence="1 7">
        <text>Cleavage of hydrophobic, N-terminal signal or leader sequences from secreted and periplasmic proteins.</text>
        <dbReference type="EC" id="3.4.21.89"/>
    </reaction>
</comment>
<dbReference type="GO" id="GO:0009003">
    <property type="term" value="F:signal peptidase activity"/>
    <property type="evidence" value="ECO:0007669"/>
    <property type="project" value="UniProtKB-EC"/>
</dbReference>
<name>A0A4Z0PCX4_9BACT</name>
<dbReference type="InterPro" id="IPR019533">
    <property type="entry name" value="Peptidase_S26"/>
</dbReference>
<dbReference type="PROSITE" id="PS00761">
    <property type="entry name" value="SPASE_I_3"/>
    <property type="match status" value="1"/>
</dbReference>
<dbReference type="EMBL" id="SRLA01000001">
    <property type="protein sequence ID" value="TGE10457.1"/>
    <property type="molecule type" value="Genomic_DNA"/>
</dbReference>
<gene>
    <name evidence="9" type="primary">lepB</name>
    <name evidence="9" type="ORF">EU556_06500</name>
</gene>
<evidence type="ECO:0000256" key="3">
    <source>
        <dbReference type="ARBA" id="ARBA00013208"/>
    </source>
</evidence>
<dbReference type="Gene3D" id="2.10.109.10">
    <property type="entry name" value="Umud Fragment, subunit A"/>
    <property type="match status" value="2"/>
</dbReference>
<dbReference type="InterPro" id="IPR036286">
    <property type="entry name" value="LexA/Signal_pep-like_sf"/>
</dbReference>
<dbReference type="PRINTS" id="PR00727">
    <property type="entry name" value="LEADERPTASE"/>
</dbReference>
<evidence type="ECO:0000256" key="7">
    <source>
        <dbReference type="RuleBase" id="RU362042"/>
    </source>
</evidence>
<dbReference type="Pfam" id="PF10502">
    <property type="entry name" value="Peptidase_S26"/>
    <property type="match status" value="2"/>
</dbReference>
<evidence type="ECO:0000313" key="10">
    <source>
        <dbReference type="Proteomes" id="UP000298337"/>
    </source>
</evidence>
<comment type="caution">
    <text evidence="9">The sequence shown here is derived from an EMBL/GenBank/DDBJ whole genome shotgun (WGS) entry which is preliminary data.</text>
</comment>
<dbReference type="NCBIfam" id="TIGR02227">
    <property type="entry name" value="sigpep_I_bact"/>
    <property type="match status" value="2"/>
</dbReference>
<dbReference type="AlphaFoldDB" id="A0A4Z0PCX4"/>
<evidence type="ECO:0000256" key="1">
    <source>
        <dbReference type="ARBA" id="ARBA00000677"/>
    </source>
</evidence>